<evidence type="ECO:0000256" key="10">
    <source>
        <dbReference type="ARBA" id="ARBA00023002"/>
    </source>
</evidence>
<dbReference type="Pfam" id="PF03098">
    <property type="entry name" value="An_peroxidase"/>
    <property type="match status" value="1"/>
</dbReference>
<dbReference type="GO" id="GO:0031408">
    <property type="term" value="P:oxylipin biosynthetic process"/>
    <property type="evidence" value="ECO:0007669"/>
    <property type="project" value="UniProtKB-KW"/>
</dbReference>
<dbReference type="InterPro" id="IPR034815">
    <property type="entry name" value="A_dioxygenase"/>
</dbReference>
<reference evidence="15" key="1">
    <citation type="submission" date="2021-01" db="EMBL/GenBank/DDBJ databases">
        <title>Whole genome shotgun sequence of Virgisporangium aliadipatigenens NBRC 105644.</title>
        <authorList>
            <person name="Komaki H."/>
            <person name="Tamura T."/>
        </authorList>
    </citation>
    <scope>NUCLEOTIDE SEQUENCE</scope>
    <source>
        <strain evidence="15">NBRC 105644</strain>
    </source>
</reference>
<keyword evidence="7" id="KW-0611">Plant defense</keyword>
<dbReference type="PRINTS" id="PR00457">
    <property type="entry name" value="ANPEROXIDASE"/>
</dbReference>
<feature type="compositionally biased region" description="Basic and acidic residues" evidence="14">
    <location>
        <begin position="110"/>
        <end position="128"/>
    </location>
</feature>
<dbReference type="CDD" id="cd09818">
    <property type="entry name" value="PIOX_like"/>
    <property type="match status" value="1"/>
</dbReference>
<comment type="caution">
    <text evidence="15">The sequence shown here is derived from an EMBL/GenBank/DDBJ whole genome shotgun (WGS) entry which is preliminary data.</text>
</comment>
<evidence type="ECO:0000256" key="3">
    <source>
        <dbReference type="ARBA" id="ARBA00022559"/>
    </source>
</evidence>
<dbReference type="GO" id="GO:0006952">
    <property type="term" value="P:defense response"/>
    <property type="evidence" value="ECO:0007669"/>
    <property type="project" value="UniProtKB-KW"/>
</dbReference>
<dbReference type="InterPro" id="IPR010255">
    <property type="entry name" value="Haem_peroxidase_sf"/>
</dbReference>
<evidence type="ECO:0000256" key="6">
    <source>
        <dbReference type="ARBA" id="ARBA00022767"/>
    </source>
</evidence>
<evidence type="ECO:0000256" key="4">
    <source>
        <dbReference type="ARBA" id="ARBA00022617"/>
    </source>
</evidence>
<keyword evidence="11" id="KW-0408">Iron</keyword>
<dbReference type="EMBL" id="BOPF01000003">
    <property type="protein sequence ID" value="GIJ44067.1"/>
    <property type="molecule type" value="Genomic_DNA"/>
</dbReference>
<dbReference type="GO" id="GO:0006633">
    <property type="term" value="P:fatty acid biosynthetic process"/>
    <property type="evidence" value="ECO:0007669"/>
    <property type="project" value="UniProtKB-KW"/>
</dbReference>
<gene>
    <name evidence="15" type="ORF">Val02_09530</name>
</gene>
<organism evidence="15 16">
    <name type="scientific">Virgisporangium aliadipatigenens</name>
    <dbReference type="NCBI Taxonomy" id="741659"/>
    <lineage>
        <taxon>Bacteria</taxon>
        <taxon>Bacillati</taxon>
        <taxon>Actinomycetota</taxon>
        <taxon>Actinomycetes</taxon>
        <taxon>Micromonosporales</taxon>
        <taxon>Micromonosporaceae</taxon>
        <taxon>Virgisporangium</taxon>
    </lineage>
</organism>
<proteinExistence type="predicted"/>
<evidence type="ECO:0000256" key="9">
    <source>
        <dbReference type="ARBA" id="ARBA00022964"/>
    </source>
</evidence>
<keyword evidence="6" id="KW-0925">Oxylipin biosynthesis</keyword>
<evidence type="ECO:0000256" key="7">
    <source>
        <dbReference type="ARBA" id="ARBA00022821"/>
    </source>
</evidence>
<evidence type="ECO:0000256" key="12">
    <source>
        <dbReference type="ARBA" id="ARBA00023098"/>
    </source>
</evidence>
<evidence type="ECO:0000256" key="8">
    <source>
        <dbReference type="ARBA" id="ARBA00022832"/>
    </source>
</evidence>
<evidence type="ECO:0000256" key="1">
    <source>
        <dbReference type="ARBA" id="ARBA00001913"/>
    </source>
</evidence>
<dbReference type="InterPro" id="IPR037120">
    <property type="entry name" value="Haem_peroxidase_sf_animal"/>
</dbReference>
<dbReference type="InterPro" id="IPR019791">
    <property type="entry name" value="Haem_peroxidase_animal"/>
</dbReference>
<dbReference type="Proteomes" id="UP000619260">
    <property type="component" value="Unassembled WGS sequence"/>
</dbReference>
<dbReference type="PANTHER" id="PTHR11903:SF11">
    <property type="entry name" value="ALPHA-DIOXYGENASE 1"/>
    <property type="match status" value="1"/>
</dbReference>
<evidence type="ECO:0000256" key="11">
    <source>
        <dbReference type="ARBA" id="ARBA00023004"/>
    </source>
</evidence>
<keyword evidence="8" id="KW-0276">Fatty acid metabolism</keyword>
<evidence type="ECO:0000256" key="13">
    <source>
        <dbReference type="ARBA" id="ARBA00023160"/>
    </source>
</evidence>
<feature type="region of interest" description="Disordered" evidence="14">
    <location>
        <begin position="97"/>
        <end position="132"/>
    </location>
</feature>
<protein>
    <submittedName>
        <fullName evidence="15">Peroxidase</fullName>
    </submittedName>
</protein>
<dbReference type="PROSITE" id="PS50292">
    <property type="entry name" value="PEROXIDASE_3"/>
    <property type="match status" value="1"/>
</dbReference>
<dbReference type="SUPFAM" id="SSF48113">
    <property type="entry name" value="Heme-dependent peroxidases"/>
    <property type="match status" value="1"/>
</dbReference>
<keyword evidence="13" id="KW-0275">Fatty acid biosynthesis</keyword>
<dbReference type="GO" id="GO:0016702">
    <property type="term" value="F:oxidoreductase activity, acting on single donors with incorporation of molecular oxygen, incorporation of two atoms of oxygen"/>
    <property type="evidence" value="ECO:0007669"/>
    <property type="project" value="TreeGrafter"/>
</dbReference>
<dbReference type="PANTHER" id="PTHR11903">
    <property type="entry name" value="PROSTAGLANDIN G/H SYNTHASE"/>
    <property type="match status" value="1"/>
</dbReference>
<evidence type="ECO:0000256" key="5">
    <source>
        <dbReference type="ARBA" id="ARBA00022723"/>
    </source>
</evidence>
<keyword evidence="10" id="KW-0560">Oxidoreductase</keyword>
<accession>A0A8J4DP31</accession>
<dbReference type="GO" id="GO:0020037">
    <property type="term" value="F:heme binding"/>
    <property type="evidence" value="ECO:0007669"/>
    <property type="project" value="InterPro"/>
</dbReference>
<evidence type="ECO:0000256" key="14">
    <source>
        <dbReference type="SAM" id="MobiDB-lite"/>
    </source>
</evidence>
<name>A0A8J4DP31_9ACTN</name>
<dbReference type="GO" id="GO:0004601">
    <property type="term" value="F:peroxidase activity"/>
    <property type="evidence" value="ECO:0007669"/>
    <property type="project" value="UniProtKB-KW"/>
</dbReference>
<keyword evidence="5" id="KW-0479">Metal-binding</keyword>
<dbReference type="GO" id="GO:0006979">
    <property type="term" value="P:response to oxidative stress"/>
    <property type="evidence" value="ECO:0007669"/>
    <property type="project" value="InterPro"/>
</dbReference>
<evidence type="ECO:0000256" key="2">
    <source>
        <dbReference type="ARBA" id="ARBA00022516"/>
    </source>
</evidence>
<keyword evidence="12" id="KW-0443">Lipid metabolism</keyword>
<keyword evidence="16" id="KW-1185">Reference proteome</keyword>
<keyword evidence="2" id="KW-0444">Lipid biosynthesis</keyword>
<evidence type="ECO:0000313" key="16">
    <source>
        <dbReference type="Proteomes" id="UP000619260"/>
    </source>
</evidence>
<dbReference type="Gene3D" id="1.10.640.10">
    <property type="entry name" value="Haem peroxidase domain superfamily, animal type"/>
    <property type="match status" value="1"/>
</dbReference>
<dbReference type="InterPro" id="IPR050783">
    <property type="entry name" value="Oxylipin_biosynth_metab"/>
</dbReference>
<keyword evidence="4" id="KW-0349">Heme</keyword>
<dbReference type="AlphaFoldDB" id="A0A8J4DP31"/>
<comment type="cofactor">
    <cofactor evidence="1">
        <name>Ca(2+)</name>
        <dbReference type="ChEBI" id="CHEBI:29108"/>
    </cofactor>
</comment>
<sequence length="645" mass="71606">MSSSRPRRAGTLIAVSATAALAAIVVRDRVSAAGSRAAAGAEPEGAPAARYRDTLPWRLYNGASALLDRWVGWDRLPTPLGLAVLVGVRNVLRQRNLHDTGGLPDLDPAGPDREWLTARTPDGSRNDPDVPSMGMANTRFGRNVPIAATHREPEAAMLTPSPREVSLDLMTRRRFVPATSVNVLATAWIQFMVKDWFSHGQGDPAQRWEVPLADGDPWPERPMTILKTVADPSRPAGGTAPPTYLNTETHWWDGSSIYGTGAPGDEQRRTGRDGKLVIGDDGRLRLPADPARNPATVPGWWLGLNLMTTAFIREHNAICDALKAEYPGWNDDELYRRARLINAALTARIHTVEWTPAIIAHPTTVLALRANWWGLAGEKLHKLVGRISDSEVISGIPGTRTDHYGVPFTLTEEFSIVYRMHPLVPDDYALRAAADGRLLRTATFPELAGPHAQAVTDEVAMADLFYSFGTAYPGAIVLHNFPRFLQEFRRPDGKLMDLAAHDILRTRELGVPRYNEFRRLLHLRPARTFAELAGDPEVAAELHRVYRGDIERVDTITGMFAEKRPRGFAFSDTAFRIFVLMASRRLNSDRFLTRDFTPHVYTPLGMAWVQNTTMVDVLLRHYPELRPALRGVTNAFQPWPDTPAA</sequence>
<evidence type="ECO:0000313" key="15">
    <source>
        <dbReference type="EMBL" id="GIJ44067.1"/>
    </source>
</evidence>
<dbReference type="RefSeq" id="WP_203897651.1">
    <property type="nucleotide sequence ID" value="NZ_BOPF01000003.1"/>
</dbReference>
<keyword evidence="9" id="KW-0223">Dioxygenase</keyword>
<dbReference type="GO" id="GO:0046872">
    <property type="term" value="F:metal ion binding"/>
    <property type="evidence" value="ECO:0007669"/>
    <property type="project" value="UniProtKB-KW"/>
</dbReference>
<keyword evidence="3 15" id="KW-0575">Peroxidase</keyword>